<name>A0ABD6EZA3_9BILA</name>
<protein>
    <submittedName>
        <fullName evidence="1">Uncharacterized protein</fullName>
    </submittedName>
</protein>
<evidence type="ECO:0000313" key="2">
    <source>
        <dbReference type="Proteomes" id="UP001608902"/>
    </source>
</evidence>
<proteinExistence type="predicted"/>
<comment type="caution">
    <text evidence="1">The sequence shown here is derived from an EMBL/GenBank/DDBJ whole genome shotgun (WGS) entry which is preliminary data.</text>
</comment>
<accession>A0ABD6EZA3</accession>
<evidence type="ECO:0000313" key="1">
    <source>
        <dbReference type="EMBL" id="MFH4982067.1"/>
    </source>
</evidence>
<gene>
    <name evidence="1" type="ORF">AB6A40_008776</name>
</gene>
<reference evidence="1 2" key="1">
    <citation type="submission" date="2024-08" db="EMBL/GenBank/DDBJ databases">
        <title>Gnathostoma spinigerum genome.</title>
        <authorList>
            <person name="Gonzalez-Bertolin B."/>
            <person name="Monzon S."/>
            <person name="Zaballos A."/>
            <person name="Jimenez P."/>
            <person name="Dekumyoy P."/>
            <person name="Varona S."/>
            <person name="Cuesta I."/>
            <person name="Sumanam S."/>
            <person name="Adisakwattana P."/>
            <person name="Gasser R.B."/>
            <person name="Hernandez-Gonzalez A."/>
            <person name="Young N.D."/>
            <person name="Perteguer M.J."/>
        </authorList>
    </citation>
    <scope>NUCLEOTIDE SEQUENCE [LARGE SCALE GENOMIC DNA]</scope>
    <source>
        <strain evidence="1">AL3</strain>
        <tissue evidence="1">Liver</tissue>
    </source>
</reference>
<keyword evidence="2" id="KW-1185">Reference proteome</keyword>
<dbReference type="EMBL" id="JBGFUD010008431">
    <property type="protein sequence ID" value="MFH4982067.1"/>
    <property type="molecule type" value="Genomic_DNA"/>
</dbReference>
<dbReference type="AlphaFoldDB" id="A0ABD6EZA3"/>
<organism evidence="1 2">
    <name type="scientific">Gnathostoma spinigerum</name>
    <dbReference type="NCBI Taxonomy" id="75299"/>
    <lineage>
        <taxon>Eukaryota</taxon>
        <taxon>Metazoa</taxon>
        <taxon>Ecdysozoa</taxon>
        <taxon>Nematoda</taxon>
        <taxon>Chromadorea</taxon>
        <taxon>Rhabditida</taxon>
        <taxon>Spirurina</taxon>
        <taxon>Gnathostomatomorpha</taxon>
        <taxon>Gnathostomatoidea</taxon>
        <taxon>Gnathostomatidae</taxon>
        <taxon>Gnathostoma</taxon>
    </lineage>
</organism>
<sequence length="96" mass="10518">MDQHALTLIGSGVFPEDDEGSTLIADNSYGIDDDHIIHPQHLWRPRVEGSDLHRSTSASGRKDVQYPINGKGGSKTVFSIMLLAVTCGLPSWCIQR</sequence>
<dbReference type="Proteomes" id="UP001608902">
    <property type="component" value="Unassembled WGS sequence"/>
</dbReference>